<feature type="domain" description="Endonuclease/exonuclease/phosphatase" evidence="14">
    <location>
        <begin position="19"/>
        <end position="306"/>
    </location>
</feature>
<keyword evidence="12 13" id="KW-0472">Membrane</keyword>
<evidence type="ECO:0000256" key="10">
    <source>
        <dbReference type="ARBA" id="ARBA00022989"/>
    </source>
</evidence>
<evidence type="ECO:0000256" key="11">
    <source>
        <dbReference type="ARBA" id="ARBA00023098"/>
    </source>
</evidence>
<keyword evidence="7" id="KW-0378">Hydrolase</keyword>
<dbReference type="AlphaFoldDB" id="A0A4S2N7I5"/>
<accession>A0A4S2N7I5</accession>
<comment type="similarity">
    <text evidence="4">Belongs to the neutral sphingomyelinase family.</text>
</comment>
<keyword evidence="5 13" id="KW-0812">Transmembrane</keyword>
<evidence type="ECO:0000256" key="13">
    <source>
        <dbReference type="SAM" id="Phobius"/>
    </source>
</evidence>
<dbReference type="GO" id="GO:0046872">
    <property type="term" value="F:metal ion binding"/>
    <property type="evidence" value="ECO:0007669"/>
    <property type="project" value="UniProtKB-KW"/>
</dbReference>
<dbReference type="EMBL" id="ML220112">
    <property type="protein sequence ID" value="TGZ85319.1"/>
    <property type="molecule type" value="Genomic_DNA"/>
</dbReference>
<evidence type="ECO:0000256" key="9">
    <source>
        <dbReference type="ARBA" id="ARBA00022919"/>
    </source>
</evidence>
<dbReference type="FunCoup" id="A0A4S2N7I5">
    <property type="interactions" value="66"/>
</dbReference>
<evidence type="ECO:0000259" key="14">
    <source>
        <dbReference type="Pfam" id="PF03372"/>
    </source>
</evidence>
<reference evidence="15 16" key="1">
    <citation type="submission" date="2019-04" db="EMBL/GenBank/DDBJ databases">
        <title>Comparative genomics and transcriptomics to analyze fruiting body development in filamentous ascomycetes.</title>
        <authorList>
            <consortium name="DOE Joint Genome Institute"/>
            <person name="Lutkenhaus R."/>
            <person name="Traeger S."/>
            <person name="Breuer J."/>
            <person name="Kuo A."/>
            <person name="Lipzen A."/>
            <person name="Pangilinan J."/>
            <person name="Dilworth D."/>
            <person name="Sandor L."/>
            <person name="Poggeler S."/>
            <person name="Barry K."/>
            <person name="Grigoriev I.V."/>
            <person name="Nowrousian M."/>
        </authorList>
    </citation>
    <scope>NUCLEOTIDE SEQUENCE [LARGE SCALE GENOMIC DNA]</scope>
    <source>
        <strain evidence="15 16">CBS 389.68</strain>
    </source>
</reference>
<feature type="transmembrane region" description="Helical" evidence="13">
    <location>
        <begin position="392"/>
        <end position="411"/>
    </location>
</feature>
<keyword evidence="9" id="KW-0746">Sphingolipid metabolism</keyword>
<dbReference type="GO" id="GO:0016020">
    <property type="term" value="C:membrane"/>
    <property type="evidence" value="ECO:0007669"/>
    <property type="project" value="UniProtKB-SubCell"/>
</dbReference>
<keyword evidence="11" id="KW-0443">Lipid metabolism</keyword>
<keyword evidence="8" id="KW-0460">Magnesium</keyword>
<comment type="pathway">
    <text evidence="2">Lipid metabolism; sphingolipid metabolism.</text>
</comment>
<dbReference type="PANTHER" id="PTHR16320">
    <property type="entry name" value="SPHINGOMYELINASE FAMILY MEMBER"/>
    <property type="match status" value="1"/>
</dbReference>
<dbReference type="Gene3D" id="3.60.10.10">
    <property type="entry name" value="Endonuclease/exonuclease/phosphatase"/>
    <property type="match status" value="1"/>
</dbReference>
<dbReference type="SUPFAM" id="SSF56219">
    <property type="entry name" value="DNase I-like"/>
    <property type="match status" value="1"/>
</dbReference>
<feature type="transmembrane region" description="Helical" evidence="13">
    <location>
        <begin position="417"/>
        <end position="442"/>
    </location>
</feature>
<dbReference type="Proteomes" id="UP000298138">
    <property type="component" value="Unassembled WGS sequence"/>
</dbReference>
<evidence type="ECO:0000256" key="7">
    <source>
        <dbReference type="ARBA" id="ARBA00022801"/>
    </source>
</evidence>
<gene>
    <name evidence="15" type="ORF">EX30DRAFT_337687</name>
</gene>
<keyword evidence="6" id="KW-0479">Metal-binding</keyword>
<dbReference type="PANTHER" id="PTHR16320:SF24">
    <property type="entry name" value="PHOSPHODIESTERASE, PUTATIVE-RELATED"/>
    <property type="match status" value="1"/>
</dbReference>
<evidence type="ECO:0000256" key="12">
    <source>
        <dbReference type="ARBA" id="ARBA00023136"/>
    </source>
</evidence>
<comment type="subcellular location">
    <subcellularLocation>
        <location evidence="1">Membrane</location>
        <topology evidence="1">Multi-pass membrane protein</topology>
    </subcellularLocation>
</comment>
<sequence>MAEASLPEINGDVPLVYILSLNCWGLKYISKHRAARLNEISLRIANASPQYDIVALQEFWVYSDYLNLRQKTSAVLPYGKFYFSGAIGGGLVVLSKWPIEQSSMFRYPLNGRPTAFFRGDFYVGKGVACATIRHPSGRILDVFNTHLHAPYEQTDTYLCHRTAQAWEMAKLLRGAVQKNHVAIGLGDFNMIPSSLAHRIISTNGLVSDSWLSAYPDTPSIRPPNATAQHNIEVLGTTCDSVLNTWRMPGPNIPPQDSVDPRAQRLDYVFHSPRTSSVRAIKVAMIDPMQIPSEGKGSGGVMSVSDHFAVDVVLALAPSEEQQNALNRGHSMDPQPMRTLIEVAGSARAQEADLVGQVGEKDEKYIPQEVLNEILAVRKKYADREQKEYKWRIAHFWASIPALVATHVGVWWSPHNGVSFMLVFVSWVIAVTGVMDGLIGFIFTGSELRALKEFEEEVVMYKKLAAASVSAKSGTNASFRETDH</sequence>
<evidence type="ECO:0000256" key="4">
    <source>
        <dbReference type="ARBA" id="ARBA00006335"/>
    </source>
</evidence>
<comment type="pathway">
    <text evidence="3">Sphingolipid metabolism.</text>
</comment>
<evidence type="ECO:0000256" key="6">
    <source>
        <dbReference type="ARBA" id="ARBA00022723"/>
    </source>
</evidence>
<keyword evidence="16" id="KW-1185">Reference proteome</keyword>
<dbReference type="InterPro" id="IPR005135">
    <property type="entry name" value="Endo/exonuclease/phosphatase"/>
</dbReference>
<keyword evidence="10 13" id="KW-1133">Transmembrane helix</keyword>
<dbReference type="GO" id="GO:0004767">
    <property type="term" value="F:sphingomyelin phosphodiesterase activity"/>
    <property type="evidence" value="ECO:0007669"/>
    <property type="project" value="InterPro"/>
</dbReference>
<dbReference type="InterPro" id="IPR036691">
    <property type="entry name" value="Endo/exonu/phosph_ase_sf"/>
</dbReference>
<evidence type="ECO:0000313" key="15">
    <source>
        <dbReference type="EMBL" id="TGZ85319.1"/>
    </source>
</evidence>
<evidence type="ECO:0000256" key="5">
    <source>
        <dbReference type="ARBA" id="ARBA00022692"/>
    </source>
</evidence>
<name>A0A4S2N7I5_9PEZI</name>
<dbReference type="OrthoDB" id="387657at2759"/>
<evidence type="ECO:0000256" key="2">
    <source>
        <dbReference type="ARBA" id="ARBA00004760"/>
    </source>
</evidence>
<evidence type="ECO:0000256" key="8">
    <source>
        <dbReference type="ARBA" id="ARBA00022842"/>
    </source>
</evidence>
<dbReference type="STRING" id="341454.A0A4S2N7I5"/>
<evidence type="ECO:0000256" key="3">
    <source>
        <dbReference type="ARBA" id="ARBA00004991"/>
    </source>
</evidence>
<organism evidence="15 16">
    <name type="scientific">Ascodesmis nigricans</name>
    <dbReference type="NCBI Taxonomy" id="341454"/>
    <lineage>
        <taxon>Eukaryota</taxon>
        <taxon>Fungi</taxon>
        <taxon>Dikarya</taxon>
        <taxon>Ascomycota</taxon>
        <taxon>Pezizomycotina</taxon>
        <taxon>Pezizomycetes</taxon>
        <taxon>Pezizales</taxon>
        <taxon>Ascodesmidaceae</taxon>
        <taxon>Ascodesmis</taxon>
    </lineage>
</organism>
<evidence type="ECO:0000313" key="16">
    <source>
        <dbReference type="Proteomes" id="UP000298138"/>
    </source>
</evidence>
<dbReference type="Pfam" id="PF03372">
    <property type="entry name" value="Exo_endo_phos"/>
    <property type="match status" value="1"/>
</dbReference>
<evidence type="ECO:0000256" key="1">
    <source>
        <dbReference type="ARBA" id="ARBA00004141"/>
    </source>
</evidence>
<dbReference type="GO" id="GO:0006665">
    <property type="term" value="P:sphingolipid metabolic process"/>
    <property type="evidence" value="ECO:0007669"/>
    <property type="project" value="UniProtKB-KW"/>
</dbReference>
<proteinExistence type="inferred from homology"/>
<protein>
    <submittedName>
        <fullName evidence="15">DNase I-like protein</fullName>
    </submittedName>
</protein>
<dbReference type="InterPro" id="IPR038772">
    <property type="entry name" value="Sph/SMPD2-like"/>
</dbReference>
<dbReference type="InParanoid" id="A0A4S2N7I5"/>